<protein>
    <recommendedName>
        <fullName evidence="1">DUF1540 domain-containing protein</fullName>
    </recommendedName>
</protein>
<dbReference type="STRING" id="930146.SAMN05192533_103260"/>
<dbReference type="Pfam" id="PF07561">
    <property type="entry name" value="DUF1540"/>
    <property type="match status" value="1"/>
</dbReference>
<feature type="domain" description="DUF1540" evidence="1">
    <location>
        <begin position="5"/>
        <end position="48"/>
    </location>
</feature>
<name>A0A1H7Z4Z6_9BACI</name>
<dbReference type="RefSeq" id="WP_090742464.1">
    <property type="nucleotide sequence ID" value="NZ_FOBW01000003.1"/>
</dbReference>
<reference evidence="3" key="1">
    <citation type="submission" date="2016-10" db="EMBL/GenBank/DDBJ databases">
        <authorList>
            <person name="Varghese N."/>
            <person name="Submissions S."/>
        </authorList>
    </citation>
    <scope>NUCLEOTIDE SEQUENCE [LARGE SCALE GENOMIC DNA]</scope>
    <source>
        <strain evidence="3">B48,IBRC-M 10115,DSM 25386,CECT 8001</strain>
    </source>
</reference>
<evidence type="ECO:0000259" key="1">
    <source>
        <dbReference type="Pfam" id="PF07561"/>
    </source>
</evidence>
<dbReference type="AlphaFoldDB" id="A0A1H7Z4Z6"/>
<evidence type="ECO:0000313" key="2">
    <source>
        <dbReference type="EMBL" id="SEM53064.1"/>
    </source>
</evidence>
<sequence length="53" mass="5769">MALDVLCEVNSCVHNIKNENKCGADQIYVVNHKEKNASTSGETDCKTFEPAGL</sequence>
<gene>
    <name evidence="2" type="ORF">SAMN05192533_103260</name>
</gene>
<organism evidence="2 3">
    <name type="scientific">Mesobacillus persicus</name>
    <dbReference type="NCBI Taxonomy" id="930146"/>
    <lineage>
        <taxon>Bacteria</taxon>
        <taxon>Bacillati</taxon>
        <taxon>Bacillota</taxon>
        <taxon>Bacilli</taxon>
        <taxon>Bacillales</taxon>
        <taxon>Bacillaceae</taxon>
        <taxon>Mesobacillus</taxon>
    </lineage>
</organism>
<proteinExistence type="predicted"/>
<dbReference type="OrthoDB" id="1681234at2"/>
<dbReference type="Proteomes" id="UP000198553">
    <property type="component" value="Unassembled WGS sequence"/>
</dbReference>
<keyword evidence="3" id="KW-1185">Reference proteome</keyword>
<dbReference type="InterPro" id="IPR011437">
    <property type="entry name" value="DUF1540"/>
</dbReference>
<evidence type="ECO:0000313" key="3">
    <source>
        <dbReference type="Proteomes" id="UP000198553"/>
    </source>
</evidence>
<dbReference type="EMBL" id="FOBW01000003">
    <property type="protein sequence ID" value="SEM53064.1"/>
    <property type="molecule type" value="Genomic_DNA"/>
</dbReference>
<accession>A0A1H7Z4Z6</accession>